<keyword evidence="1" id="KW-0812">Transmembrane</keyword>
<protein>
    <submittedName>
        <fullName evidence="3">M56 family metallopeptidase</fullName>
    </submittedName>
</protein>
<dbReference type="RefSeq" id="WP_185118425.1">
    <property type="nucleotide sequence ID" value="NZ_JACJVQ010000003.1"/>
</dbReference>
<evidence type="ECO:0000259" key="2">
    <source>
        <dbReference type="Pfam" id="PF05569"/>
    </source>
</evidence>
<proteinExistence type="predicted"/>
<keyword evidence="1" id="KW-1133">Transmembrane helix</keyword>
<accession>A0A841SQP3</accession>
<feature type="transmembrane region" description="Helical" evidence="1">
    <location>
        <begin position="302"/>
        <end position="322"/>
    </location>
</feature>
<dbReference type="PANTHER" id="PTHR34978:SF3">
    <property type="entry name" value="SLR0241 PROTEIN"/>
    <property type="match status" value="1"/>
</dbReference>
<organism evidence="3 4">
    <name type="scientific">Cohnella thailandensis</name>
    <dbReference type="NCBI Taxonomy" id="557557"/>
    <lineage>
        <taxon>Bacteria</taxon>
        <taxon>Bacillati</taxon>
        <taxon>Bacillota</taxon>
        <taxon>Bacilli</taxon>
        <taxon>Bacillales</taxon>
        <taxon>Paenibacillaceae</taxon>
        <taxon>Cohnella</taxon>
    </lineage>
</organism>
<dbReference type="Proteomes" id="UP000535838">
    <property type="component" value="Unassembled WGS sequence"/>
</dbReference>
<keyword evidence="1" id="KW-0472">Membrane</keyword>
<feature type="transmembrane region" description="Helical" evidence="1">
    <location>
        <begin position="109"/>
        <end position="129"/>
    </location>
</feature>
<name>A0A841SQP3_9BACL</name>
<reference evidence="3 4" key="1">
    <citation type="submission" date="2020-08" db="EMBL/GenBank/DDBJ databases">
        <title>Cohnella phylogeny.</title>
        <authorList>
            <person name="Dunlap C."/>
        </authorList>
    </citation>
    <scope>NUCLEOTIDE SEQUENCE [LARGE SCALE GENOMIC DNA]</scope>
    <source>
        <strain evidence="3 4">DSM 25241</strain>
    </source>
</reference>
<dbReference type="AlphaFoldDB" id="A0A841SQP3"/>
<feature type="transmembrane region" description="Helical" evidence="1">
    <location>
        <begin position="31"/>
        <end position="50"/>
    </location>
</feature>
<dbReference type="Pfam" id="PF05569">
    <property type="entry name" value="Peptidase_M56"/>
    <property type="match status" value="1"/>
</dbReference>
<dbReference type="InterPro" id="IPR008756">
    <property type="entry name" value="Peptidase_M56"/>
</dbReference>
<sequence>MSLMDMSVSASLFILAVVCFRFLLLHKVPKTTFIILWGVALLRLLVPIPVQSPFSVYTAVNELGRMFTVQESLPLEQSPPISNGQTITMPFMTEFMIEPVVPPEPASSLSPWVLIWLIGCTLCALSFIIPHLRYRNRYSCSLPMNNEFIREWQKSNPLRRKVHIRQSDAIWTPLTYGVWHPVVLLPKYIHHTDTEQLEFILAHEYTHIKRFDTLKKWLLAACLCIHWFNPVVWVMYILANRDIELSCDETVVRTFGEKKKPAYAMALVRMEEKKSGLSGLASHFAKNPIEERIVSIMKTKKITISTMLLAMAIVAGTVTVFATSARDRTEAAPEVERPAAEAVPALYQGESTTELMPIDLSFNQSDVPELMDRLRASEYKAVYTDNEMALRITQDNSIWIRKNNGAAWKKYDTDRVDATDFADWLLRNDPIPGYSMKELQRRLADGAEVNHIALGDGKEMYVIIDGSGVQIELVQREKTASVLVDGLRMMITSESHPYRISEQLLQSFYDLLVSSNILTKTQAEQDYSERIQFLKDNDDIFTLTS</sequence>
<dbReference type="PANTHER" id="PTHR34978">
    <property type="entry name" value="POSSIBLE SENSOR-TRANSDUCER PROTEIN BLAR"/>
    <property type="match status" value="1"/>
</dbReference>
<evidence type="ECO:0000313" key="3">
    <source>
        <dbReference type="EMBL" id="MBB6633199.1"/>
    </source>
</evidence>
<feature type="domain" description="Peptidase M56" evidence="2">
    <location>
        <begin position="2"/>
        <end position="295"/>
    </location>
</feature>
<dbReference type="InterPro" id="IPR052173">
    <property type="entry name" value="Beta-lactam_resp_regulator"/>
</dbReference>
<feature type="transmembrane region" description="Helical" evidence="1">
    <location>
        <begin position="6"/>
        <end position="24"/>
    </location>
</feature>
<evidence type="ECO:0000313" key="4">
    <source>
        <dbReference type="Proteomes" id="UP000535838"/>
    </source>
</evidence>
<gene>
    <name evidence="3" type="ORF">H7B67_03600</name>
</gene>
<dbReference type="EMBL" id="JACJVQ010000003">
    <property type="protein sequence ID" value="MBB6633199.1"/>
    <property type="molecule type" value="Genomic_DNA"/>
</dbReference>
<dbReference type="CDD" id="cd07341">
    <property type="entry name" value="M56_BlaR1_MecR1_like"/>
    <property type="match status" value="1"/>
</dbReference>
<keyword evidence="4" id="KW-1185">Reference proteome</keyword>
<feature type="transmembrane region" description="Helical" evidence="1">
    <location>
        <begin position="217"/>
        <end position="239"/>
    </location>
</feature>
<evidence type="ECO:0000256" key="1">
    <source>
        <dbReference type="SAM" id="Phobius"/>
    </source>
</evidence>
<comment type="caution">
    <text evidence="3">The sequence shown here is derived from an EMBL/GenBank/DDBJ whole genome shotgun (WGS) entry which is preliminary data.</text>
</comment>